<organism evidence="6 7">
    <name type="scientific">Peromyscus maniculatus bairdii</name>
    <name type="common">Prairie deer mouse</name>
    <dbReference type="NCBI Taxonomy" id="230844"/>
    <lineage>
        <taxon>Eukaryota</taxon>
        <taxon>Metazoa</taxon>
        <taxon>Chordata</taxon>
        <taxon>Craniata</taxon>
        <taxon>Vertebrata</taxon>
        <taxon>Euteleostomi</taxon>
        <taxon>Mammalia</taxon>
        <taxon>Eutheria</taxon>
        <taxon>Euarchontoglires</taxon>
        <taxon>Glires</taxon>
        <taxon>Rodentia</taxon>
        <taxon>Myomorpha</taxon>
        <taxon>Muroidea</taxon>
        <taxon>Cricetidae</taxon>
        <taxon>Neotominae</taxon>
        <taxon>Peromyscus</taxon>
    </lineage>
</organism>
<reference evidence="6" key="3">
    <citation type="submission" date="2025-09" db="UniProtKB">
        <authorList>
            <consortium name="Ensembl"/>
        </authorList>
    </citation>
    <scope>IDENTIFICATION</scope>
</reference>
<dbReference type="GeneTree" id="ENSGT00940000154287"/>
<dbReference type="PROSITE" id="PS50071">
    <property type="entry name" value="HOMEOBOX_2"/>
    <property type="match status" value="1"/>
</dbReference>
<dbReference type="CDD" id="cd00086">
    <property type="entry name" value="homeodomain"/>
    <property type="match status" value="1"/>
</dbReference>
<proteinExistence type="predicted"/>
<dbReference type="Ensembl" id="ENSPEMT00000039994.1">
    <property type="protein sequence ID" value="ENSPEMP00000036554.1"/>
    <property type="gene ID" value="ENSPEMG00000025608.1"/>
</dbReference>
<evidence type="ECO:0000259" key="5">
    <source>
        <dbReference type="PROSITE" id="PS50071"/>
    </source>
</evidence>
<dbReference type="SUPFAM" id="SSF46689">
    <property type="entry name" value="Homeodomain-like"/>
    <property type="match status" value="1"/>
</dbReference>
<evidence type="ECO:0000256" key="4">
    <source>
        <dbReference type="SAM" id="MobiDB-lite"/>
    </source>
</evidence>
<protein>
    <recommendedName>
        <fullName evidence="5">Homeobox domain-containing protein</fullName>
    </recommendedName>
</protein>
<feature type="region of interest" description="Disordered" evidence="4">
    <location>
        <begin position="60"/>
        <end position="85"/>
    </location>
</feature>
<keyword evidence="2 3" id="KW-0238">DNA-binding</keyword>
<dbReference type="InterPro" id="IPR001356">
    <property type="entry name" value="HD"/>
</dbReference>
<comment type="subcellular location">
    <subcellularLocation>
        <location evidence="1 2 3">Nucleus</location>
    </subcellularLocation>
</comment>
<evidence type="ECO:0000256" key="2">
    <source>
        <dbReference type="PROSITE-ProRule" id="PRU00108"/>
    </source>
</evidence>
<dbReference type="Gene3D" id="1.10.10.60">
    <property type="entry name" value="Homeodomain-like"/>
    <property type="match status" value="1"/>
</dbReference>
<dbReference type="GO" id="GO:0000981">
    <property type="term" value="F:DNA-binding transcription factor activity, RNA polymerase II-specific"/>
    <property type="evidence" value="ECO:0007669"/>
    <property type="project" value="TreeGrafter"/>
</dbReference>
<dbReference type="FunFam" id="1.10.10.60:FF:000580">
    <property type="entry name" value="Reproductive homeobox on X chromosome 11"/>
    <property type="match status" value="1"/>
</dbReference>
<keyword evidence="2 3" id="KW-0539">Nucleus</keyword>
<accession>A0A8C9CSV8</accession>
<reference evidence="6 7" key="1">
    <citation type="submission" date="2018-10" db="EMBL/GenBank/DDBJ databases">
        <title>Improved assembly of the deer mouse Peromyscus maniculatus genome.</title>
        <authorList>
            <person name="Lassance J.-M."/>
            <person name="Hoekstra H.E."/>
        </authorList>
    </citation>
    <scope>NUCLEOTIDE SEQUENCE [LARGE SCALE GENOMIC DNA]</scope>
</reference>
<dbReference type="AlphaFoldDB" id="A0A8C9CSV8"/>
<feature type="DNA-binding region" description="Homeobox" evidence="2">
    <location>
        <begin position="99"/>
        <end position="149"/>
    </location>
</feature>
<evidence type="ECO:0000313" key="6">
    <source>
        <dbReference type="Ensembl" id="ENSPEMP00000036554.1"/>
    </source>
</evidence>
<evidence type="ECO:0000256" key="1">
    <source>
        <dbReference type="ARBA" id="ARBA00004123"/>
    </source>
</evidence>
<feature type="domain" description="Homeobox" evidence="5">
    <location>
        <begin position="97"/>
        <end position="148"/>
    </location>
</feature>
<dbReference type="InterPro" id="IPR050649">
    <property type="entry name" value="Paired_Homeobox_TFs"/>
</dbReference>
<dbReference type="GO" id="GO:0005634">
    <property type="term" value="C:nucleus"/>
    <property type="evidence" value="ECO:0007669"/>
    <property type="project" value="UniProtKB-SubCell"/>
</dbReference>
<dbReference type="SMART" id="SM00389">
    <property type="entry name" value="HOX"/>
    <property type="match status" value="1"/>
</dbReference>
<sequence length="209" mass="24404">MACKKYYFEHDIYGVGFYEEEVTSELQQRRATAANASHSEEVAGILEELGHLNAVIDHNYNREEKNSTRGKSRQPVQGRQEPVFRKPTRCCGKPYKFTPEQLLELDRVFEETQYPDELKRKELAELIDVEECTVKDWFNNKRAKLRKNQRTIKTNTHSLPTKEDLTMKTLVESKNVIILQEKVGDGLIWFYHDVDIHAGQDIPIFPPLH</sequence>
<keyword evidence="7" id="KW-1185">Reference proteome</keyword>
<keyword evidence="2 3" id="KW-0371">Homeobox</keyword>
<reference evidence="6" key="2">
    <citation type="submission" date="2025-08" db="UniProtKB">
        <authorList>
            <consortium name="Ensembl"/>
        </authorList>
    </citation>
    <scope>IDENTIFICATION</scope>
</reference>
<evidence type="ECO:0000256" key="3">
    <source>
        <dbReference type="RuleBase" id="RU000682"/>
    </source>
</evidence>
<evidence type="ECO:0000313" key="7">
    <source>
        <dbReference type="Proteomes" id="UP000694547"/>
    </source>
</evidence>
<dbReference type="PANTHER" id="PTHR24329:SF92">
    <property type="entry name" value="REPRODUCTIVE HOMEOBOX 11"/>
    <property type="match status" value="1"/>
</dbReference>
<name>A0A8C9CSV8_PERMB</name>
<dbReference type="Pfam" id="PF00046">
    <property type="entry name" value="Homeodomain"/>
    <property type="match status" value="1"/>
</dbReference>
<dbReference type="PANTHER" id="PTHR24329">
    <property type="entry name" value="HOMEOBOX PROTEIN ARISTALESS"/>
    <property type="match status" value="1"/>
</dbReference>
<dbReference type="InterPro" id="IPR009057">
    <property type="entry name" value="Homeodomain-like_sf"/>
</dbReference>
<dbReference type="Proteomes" id="UP000694547">
    <property type="component" value="Chromosome X"/>
</dbReference>
<dbReference type="GO" id="GO:0000977">
    <property type="term" value="F:RNA polymerase II transcription regulatory region sequence-specific DNA binding"/>
    <property type="evidence" value="ECO:0007669"/>
    <property type="project" value="TreeGrafter"/>
</dbReference>